<organism evidence="2 3">
    <name type="scientific">Actinocatenispora sera</name>
    <dbReference type="NCBI Taxonomy" id="390989"/>
    <lineage>
        <taxon>Bacteria</taxon>
        <taxon>Bacillati</taxon>
        <taxon>Actinomycetota</taxon>
        <taxon>Actinomycetes</taxon>
        <taxon>Micromonosporales</taxon>
        <taxon>Micromonosporaceae</taxon>
        <taxon>Actinocatenispora</taxon>
    </lineage>
</organism>
<dbReference type="InterPro" id="IPR029068">
    <property type="entry name" value="Glyas_Bleomycin-R_OHBP_Dase"/>
</dbReference>
<dbReference type="CDD" id="cd06588">
    <property type="entry name" value="PhnB_like"/>
    <property type="match status" value="1"/>
</dbReference>
<dbReference type="KEGG" id="aser:Asera_13000"/>
<feature type="domain" description="PhnB-like" evidence="1">
    <location>
        <begin position="6"/>
        <end position="130"/>
    </location>
</feature>
<evidence type="ECO:0000313" key="2">
    <source>
        <dbReference type="EMBL" id="BCJ27192.1"/>
    </source>
</evidence>
<dbReference type="RefSeq" id="WP_030445425.1">
    <property type="nucleotide sequence ID" value="NZ_AP023354.1"/>
</dbReference>
<accession>A0A810KXN7</accession>
<dbReference type="OrthoDB" id="9795306at2"/>
<dbReference type="PANTHER" id="PTHR33990:SF1">
    <property type="entry name" value="PROTEIN YJDN"/>
    <property type="match status" value="1"/>
</dbReference>
<dbReference type="Pfam" id="PF06983">
    <property type="entry name" value="3-dmu-9_3-mt"/>
    <property type="match status" value="1"/>
</dbReference>
<gene>
    <name evidence="2" type="primary">phnB</name>
    <name evidence="2" type="ORF">Asera_13000</name>
</gene>
<dbReference type="SUPFAM" id="SSF54593">
    <property type="entry name" value="Glyoxalase/Bleomycin resistance protein/Dihydroxybiphenyl dioxygenase"/>
    <property type="match status" value="1"/>
</dbReference>
<sequence length="140" mass="14893">MTSNLNPYISFDGNAREAMEFYRSALGGDLTVSTFGDMGDTGPAADKVMHSQLETPTGFHLMAADTPPGMEYRPGQNISISISGPAADAANLRRYWEALSAGGTITVPLEKQPWGDEMGACVDRYGIAWLVDIGTADSGQ</sequence>
<dbReference type="Gene3D" id="3.10.180.10">
    <property type="entry name" value="2,3-Dihydroxybiphenyl 1,2-Dioxygenase, domain 1"/>
    <property type="match status" value="1"/>
</dbReference>
<dbReference type="PANTHER" id="PTHR33990">
    <property type="entry name" value="PROTEIN YJDN-RELATED"/>
    <property type="match status" value="1"/>
</dbReference>
<proteinExistence type="predicted"/>
<dbReference type="InterPro" id="IPR028973">
    <property type="entry name" value="PhnB-like"/>
</dbReference>
<dbReference type="Proteomes" id="UP000680750">
    <property type="component" value="Chromosome"/>
</dbReference>
<evidence type="ECO:0000313" key="3">
    <source>
        <dbReference type="Proteomes" id="UP000680750"/>
    </source>
</evidence>
<keyword evidence="3" id="KW-1185">Reference proteome</keyword>
<dbReference type="EMBL" id="AP023354">
    <property type="protein sequence ID" value="BCJ27192.1"/>
    <property type="molecule type" value="Genomic_DNA"/>
</dbReference>
<protein>
    <submittedName>
        <fullName evidence="2">VOC family protein</fullName>
    </submittedName>
</protein>
<name>A0A810KXN7_9ACTN</name>
<reference evidence="2" key="1">
    <citation type="submission" date="2020-08" db="EMBL/GenBank/DDBJ databases">
        <title>Whole genome shotgun sequence of Actinocatenispora sera NBRC 101916.</title>
        <authorList>
            <person name="Komaki H."/>
            <person name="Tamura T."/>
        </authorList>
    </citation>
    <scope>NUCLEOTIDE SEQUENCE</scope>
    <source>
        <strain evidence="2">NBRC 101916</strain>
    </source>
</reference>
<evidence type="ECO:0000259" key="1">
    <source>
        <dbReference type="Pfam" id="PF06983"/>
    </source>
</evidence>
<dbReference type="AlphaFoldDB" id="A0A810KXN7"/>